<evidence type="ECO:0000313" key="1">
    <source>
        <dbReference type="EMBL" id="GBH22477.1"/>
    </source>
</evidence>
<dbReference type="EMBL" id="BDQC01000094">
    <property type="protein sequence ID" value="GBH22477.1"/>
    <property type="molecule type" value="Genomic_RNA"/>
</dbReference>
<organism evidence="1">
    <name type="scientific">viral metagenome</name>
    <dbReference type="NCBI Taxonomy" id="1070528"/>
    <lineage>
        <taxon>unclassified sequences</taxon>
        <taxon>metagenomes</taxon>
        <taxon>organismal metagenomes</taxon>
    </lineage>
</organism>
<dbReference type="AlphaFoldDB" id="A0A2V0RBL3"/>
<accession>A0A2V0RBL3</accession>
<comment type="caution">
    <text evidence="1">The sequence shown here is derived from an EMBL/GenBank/DDBJ whole genome shotgun (WGS) entry which is preliminary data.</text>
</comment>
<name>A0A2V0RBL3_9ZZZZ</name>
<sequence length="409" mass="46180">MEGNSLFKEQDLSKLAILSVAQNVDALNTVQKFEALLSGYSGISQKEKDAMIHRVAGCLDAETDRDELWKKRLSELLAQRELLIEDFDADRTATINQFRRKAAEYGIETDNDFVEFKKMPGSAFASVEQFDSKADDLAMELRSRLKPVTLAHTRKLAEKDNMISLHNRRRGEQFFEAGSAANLIRKELDEPRNDESVLPPKGEKECEKMVDVLRKKTGGAQDANPLIPLTNVRGEPTMQMQLVSILYGLSLAGVQVQSYYQSLVLLNRVRQGFSNMYEGIDIGQKFMNSEVIKEIEHANALIAAGFSPLRWRAAFQKPIRGMVEQMLSEWERSGYKTLTLPQLHSLFLAPVGSSQAVTIVIPDEQREERDKAGKSKEDKVLEILKMVIKPTENEELEALLVEEDENAML</sequence>
<protein>
    <submittedName>
        <fullName evidence="1">Uncharacterized protein</fullName>
    </submittedName>
</protein>
<proteinExistence type="predicted"/>
<reference evidence="1" key="1">
    <citation type="submission" date="2017-04" db="EMBL/GenBank/DDBJ databases">
        <title>Unveiling RNA virosphere associated with marine microorganisms.</title>
        <authorList>
            <person name="Urayama S."/>
            <person name="Takaki Y."/>
            <person name="Nishi S."/>
            <person name="Yoshida Y."/>
            <person name="Deguchi S."/>
            <person name="Takai K."/>
            <person name="Nunoura T."/>
        </authorList>
    </citation>
    <scope>NUCLEOTIDE SEQUENCE</scope>
</reference>